<name>A0A1G5PHZ0_9GAMM</name>
<evidence type="ECO:0000313" key="2">
    <source>
        <dbReference type="Proteomes" id="UP000199648"/>
    </source>
</evidence>
<protein>
    <submittedName>
        <fullName evidence="1">Uncharacterized protein</fullName>
    </submittedName>
</protein>
<accession>A0A1G5PHZ0</accession>
<organism evidence="1 2">
    <name type="scientific">Thiohalomonas denitrificans</name>
    <dbReference type="NCBI Taxonomy" id="415747"/>
    <lineage>
        <taxon>Bacteria</taxon>
        <taxon>Pseudomonadati</taxon>
        <taxon>Pseudomonadota</taxon>
        <taxon>Gammaproteobacteria</taxon>
        <taxon>Thiohalomonadales</taxon>
        <taxon>Thiohalomonadaceae</taxon>
        <taxon>Thiohalomonas</taxon>
    </lineage>
</organism>
<keyword evidence="2" id="KW-1185">Reference proteome</keyword>
<sequence length="50" mass="5838">MRLSGDQVRNAFDEYIDAMEDAVSFEEEPEWQEFLAENPGFESSGRDDYD</sequence>
<reference evidence="1 2" key="1">
    <citation type="submission" date="2016-10" db="EMBL/GenBank/DDBJ databases">
        <authorList>
            <person name="de Groot N.N."/>
        </authorList>
    </citation>
    <scope>NUCLEOTIDE SEQUENCE [LARGE SCALE GENOMIC DNA]</scope>
    <source>
        <strain evidence="1 2">HLD2</strain>
    </source>
</reference>
<gene>
    <name evidence="1" type="ORF">SAMN03097708_00063</name>
</gene>
<dbReference type="Proteomes" id="UP000199648">
    <property type="component" value="Unassembled WGS sequence"/>
</dbReference>
<evidence type="ECO:0000313" key="1">
    <source>
        <dbReference type="EMBL" id="SCZ49142.1"/>
    </source>
</evidence>
<dbReference type="AlphaFoldDB" id="A0A1G5PHZ0"/>
<proteinExistence type="predicted"/>
<dbReference type="RefSeq" id="WP_175452383.1">
    <property type="nucleotide sequence ID" value="NZ_FMWD01000001.1"/>
</dbReference>
<dbReference type="EMBL" id="FMWD01000001">
    <property type="protein sequence ID" value="SCZ49142.1"/>
    <property type="molecule type" value="Genomic_DNA"/>
</dbReference>